<accession>A0A4Y7Q4C9</accession>
<dbReference type="VEuPathDB" id="FungiDB:BD410DRAFT_866167"/>
<dbReference type="Proteomes" id="UP000294933">
    <property type="component" value="Unassembled WGS sequence"/>
</dbReference>
<organism evidence="3 4">
    <name type="scientific">Rickenella mellea</name>
    <dbReference type="NCBI Taxonomy" id="50990"/>
    <lineage>
        <taxon>Eukaryota</taxon>
        <taxon>Fungi</taxon>
        <taxon>Dikarya</taxon>
        <taxon>Basidiomycota</taxon>
        <taxon>Agaricomycotina</taxon>
        <taxon>Agaricomycetes</taxon>
        <taxon>Hymenochaetales</taxon>
        <taxon>Rickenellaceae</taxon>
        <taxon>Rickenella</taxon>
    </lineage>
</organism>
<proteinExistence type="predicted"/>
<keyword evidence="4" id="KW-1185">Reference proteome</keyword>
<feature type="region of interest" description="Disordered" evidence="1">
    <location>
        <begin position="344"/>
        <end position="368"/>
    </location>
</feature>
<dbReference type="AlphaFoldDB" id="A0A4Y7Q4C9"/>
<dbReference type="PANTHER" id="PTHR39470">
    <property type="entry name" value="CHROMOSOME 10, WHOLE GENOME SHOTGUN SEQUENCE"/>
    <property type="match status" value="1"/>
</dbReference>
<gene>
    <name evidence="3" type="ORF">BD410DRAFT_866167</name>
</gene>
<feature type="transmembrane region" description="Helical" evidence="2">
    <location>
        <begin position="75"/>
        <end position="97"/>
    </location>
</feature>
<protein>
    <submittedName>
        <fullName evidence="3">Uncharacterized protein</fullName>
    </submittedName>
</protein>
<feature type="transmembrane region" description="Helical" evidence="2">
    <location>
        <begin position="6"/>
        <end position="25"/>
    </location>
</feature>
<evidence type="ECO:0000313" key="3">
    <source>
        <dbReference type="EMBL" id="TDL22068.1"/>
    </source>
</evidence>
<dbReference type="PANTHER" id="PTHR39470:SF1">
    <property type="entry name" value="CHORISMATE SYNTHASE PROTEIN"/>
    <property type="match status" value="1"/>
</dbReference>
<keyword evidence="2" id="KW-1133">Transmembrane helix</keyword>
<evidence type="ECO:0000313" key="4">
    <source>
        <dbReference type="Proteomes" id="UP000294933"/>
    </source>
</evidence>
<reference evidence="3 4" key="1">
    <citation type="submission" date="2018-06" db="EMBL/GenBank/DDBJ databases">
        <title>A transcriptomic atlas of mushroom development highlights an independent origin of complex multicellularity.</title>
        <authorList>
            <consortium name="DOE Joint Genome Institute"/>
            <person name="Krizsan K."/>
            <person name="Almasi E."/>
            <person name="Merenyi Z."/>
            <person name="Sahu N."/>
            <person name="Viragh M."/>
            <person name="Koszo T."/>
            <person name="Mondo S."/>
            <person name="Kiss B."/>
            <person name="Balint B."/>
            <person name="Kues U."/>
            <person name="Barry K."/>
            <person name="Hegedus J.C."/>
            <person name="Henrissat B."/>
            <person name="Johnson J."/>
            <person name="Lipzen A."/>
            <person name="Ohm R."/>
            <person name="Nagy I."/>
            <person name="Pangilinan J."/>
            <person name="Yan J."/>
            <person name="Xiong Y."/>
            <person name="Grigoriev I.V."/>
            <person name="Hibbett D.S."/>
            <person name="Nagy L.G."/>
        </authorList>
    </citation>
    <scope>NUCLEOTIDE SEQUENCE [LARGE SCALE GENOMIC DNA]</scope>
    <source>
        <strain evidence="3 4">SZMC22713</strain>
    </source>
</reference>
<dbReference type="EMBL" id="ML170177">
    <property type="protein sequence ID" value="TDL22068.1"/>
    <property type="molecule type" value="Genomic_DNA"/>
</dbReference>
<sequence>MPLISASIDAFLATSLLTIVPWFYISVLSSSSSSPSPSASSNSSSQNSSADPNAHGAEQATPNPNYKFRKFLTSLVILHTLFILYNFIVCAPFNLFATLRLPLGVSSEVLRGTLVRRAGLLSGGEGGKGALPRALEELIARLGSFEARTLYVRFGHTVLQDCIYCHTPNDFALYALPRPLLEYVRELAVVGLVTIRGSGRERWRPWGLGAVLGAAGVEAYWVVSAEIGFGGGREGRGGNVVMWHDQLWRLRQLLFLLLPILLHHLPASPPSPPPLLARLPAIAAILEATYAKTKMLGYTRAATMRVPALREGSVEWWERERREEAWGVGDEGVREMAGRVGMGFGEGERRGDVDGEEVGDGEGGEGVEGEVGELRRRVRVMVDALVGAATSQVGDI</sequence>
<dbReference type="OrthoDB" id="4218123at2759"/>
<name>A0A4Y7Q4C9_9AGAM</name>
<dbReference type="STRING" id="50990.A0A4Y7Q4C9"/>
<evidence type="ECO:0000256" key="1">
    <source>
        <dbReference type="SAM" id="MobiDB-lite"/>
    </source>
</evidence>
<feature type="compositionally biased region" description="Acidic residues" evidence="1">
    <location>
        <begin position="354"/>
        <end position="368"/>
    </location>
</feature>
<feature type="compositionally biased region" description="Low complexity" evidence="1">
    <location>
        <begin position="36"/>
        <end position="54"/>
    </location>
</feature>
<keyword evidence="2" id="KW-0812">Transmembrane</keyword>
<feature type="region of interest" description="Disordered" evidence="1">
    <location>
        <begin position="36"/>
        <end position="61"/>
    </location>
</feature>
<evidence type="ECO:0000256" key="2">
    <source>
        <dbReference type="SAM" id="Phobius"/>
    </source>
</evidence>
<keyword evidence="2" id="KW-0472">Membrane</keyword>